<evidence type="ECO:0008006" key="3">
    <source>
        <dbReference type="Google" id="ProtNLM"/>
    </source>
</evidence>
<dbReference type="Gene3D" id="2.30.110.10">
    <property type="entry name" value="Electron Transport, Fmn-binding Protein, Chain A"/>
    <property type="match status" value="1"/>
</dbReference>
<proteinExistence type="predicted"/>
<comment type="caution">
    <text evidence="1">The sequence shown here is derived from an EMBL/GenBank/DDBJ whole genome shotgun (WGS) entry which is preliminary data.</text>
</comment>
<dbReference type="AlphaFoldDB" id="A0A3A3FKQ6"/>
<keyword evidence="2" id="KW-1185">Reference proteome</keyword>
<dbReference type="EMBL" id="QYUO01000002">
    <property type="protein sequence ID" value="RJF96108.1"/>
    <property type="molecule type" value="Genomic_DNA"/>
</dbReference>
<dbReference type="Proteomes" id="UP000265955">
    <property type="component" value="Unassembled WGS sequence"/>
</dbReference>
<dbReference type="OrthoDB" id="334393at2"/>
<dbReference type="RefSeq" id="WP_119771254.1">
    <property type="nucleotide sequence ID" value="NZ_QYUO01000002.1"/>
</dbReference>
<sequence length="165" mass="17368">MPIAHEPLVDAGHADFLQCGISICIGACDRDLTPTLARGTGCRVAPDRRTVTVFLSATQGALVLRAVRDNGVISVVFSQPSTHKTVQLKGRDTAVAGLQPGDADIIGRYRDAFARELEPLGFGEVLIQTLLACPPADLVGLTFTPCEAYSQTPGPKAGEPLKADT</sequence>
<organism evidence="1 2">
    <name type="scientific">Noviherbaspirillum saxi</name>
    <dbReference type="NCBI Taxonomy" id="2320863"/>
    <lineage>
        <taxon>Bacteria</taxon>
        <taxon>Pseudomonadati</taxon>
        <taxon>Pseudomonadota</taxon>
        <taxon>Betaproteobacteria</taxon>
        <taxon>Burkholderiales</taxon>
        <taxon>Oxalobacteraceae</taxon>
        <taxon>Noviherbaspirillum</taxon>
    </lineage>
</organism>
<reference evidence="2" key="1">
    <citation type="submission" date="2018-09" db="EMBL/GenBank/DDBJ databases">
        <authorList>
            <person name="Zhu H."/>
        </authorList>
    </citation>
    <scope>NUCLEOTIDE SEQUENCE [LARGE SCALE GENOMIC DNA]</scope>
    <source>
        <strain evidence="2">K1R23-30</strain>
    </source>
</reference>
<evidence type="ECO:0000313" key="2">
    <source>
        <dbReference type="Proteomes" id="UP000265955"/>
    </source>
</evidence>
<gene>
    <name evidence="1" type="ORF">D3871_22490</name>
</gene>
<dbReference type="InterPro" id="IPR012349">
    <property type="entry name" value="Split_barrel_FMN-bd"/>
</dbReference>
<name>A0A3A3FKQ6_9BURK</name>
<protein>
    <recommendedName>
        <fullName evidence="3">Pyridoxamine 5'-phosphate oxidase putative domain-containing protein</fullName>
    </recommendedName>
</protein>
<evidence type="ECO:0000313" key="1">
    <source>
        <dbReference type="EMBL" id="RJF96108.1"/>
    </source>
</evidence>
<accession>A0A3A3FKQ6</accession>